<evidence type="ECO:0000256" key="2">
    <source>
        <dbReference type="ARBA" id="ARBA00004496"/>
    </source>
</evidence>
<organism evidence="12 13">
    <name type="scientific">Brachionus calyciflorus</name>
    <dbReference type="NCBI Taxonomy" id="104777"/>
    <lineage>
        <taxon>Eukaryota</taxon>
        <taxon>Metazoa</taxon>
        <taxon>Spiralia</taxon>
        <taxon>Gnathifera</taxon>
        <taxon>Rotifera</taxon>
        <taxon>Eurotatoria</taxon>
        <taxon>Monogononta</taxon>
        <taxon>Pseudotrocha</taxon>
        <taxon>Ploima</taxon>
        <taxon>Brachionidae</taxon>
        <taxon>Brachionus</taxon>
    </lineage>
</organism>
<protein>
    <recommendedName>
        <fullName evidence="11">C2H2-type domain-containing protein</fullName>
    </recommendedName>
</protein>
<dbReference type="GO" id="GO:0005737">
    <property type="term" value="C:cytoplasm"/>
    <property type="evidence" value="ECO:0007669"/>
    <property type="project" value="UniProtKB-SubCell"/>
</dbReference>
<dbReference type="InterPro" id="IPR051879">
    <property type="entry name" value="C2H2-ZF_Maturation_Protein"/>
</dbReference>
<dbReference type="FunFam" id="3.30.160.60:FF:000299">
    <property type="entry name" value="Zinc finger protein 593"/>
    <property type="match status" value="1"/>
</dbReference>
<evidence type="ECO:0000313" key="12">
    <source>
        <dbReference type="EMBL" id="CAF0790680.1"/>
    </source>
</evidence>
<evidence type="ECO:0000259" key="11">
    <source>
        <dbReference type="PROSITE" id="PS50157"/>
    </source>
</evidence>
<dbReference type="OrthoDB" id="24683at2759"/>
<dbReference type="Proteomes" id="UP000663879">
    <property type="component" value="Unassembled WGS sequence"/>
</dbReference>
<dbReference type="EMBL" id="CAJNOC010000677">
    <property type="protein sequence ID" value="CAF0790680.1"/>
    <property type="molecule type" value="Genomic_DNA"/>
</dbReference>
<keyword evidence="3" id="KW-0963">Cytoplasm</keyword>
<keyword evidence="8" id="KW-0539">Nucleus</keyword>
<accession>A0A813S655</accession>
<dbReference type="InterPro" id="IPR013087">
    <property type="entry name" value="Znf_C2H2_type"/>
</dbReference>
<keyword evidence="6 10" id="KW-0863">Zinc-finger</keyword>
<dbReference type="GO" id="GO:0008270">
    <property type="term" value="F:zinc ion binding"/>
    <property type="evidence" value="ECO:0007669"/>
    <property type="project" value="UniProtKB-KW"/>
</dbReference>
<dbReference type="PANTHER" id="PTHR46095">
    <property type="entry name" value="ZINC FINGER PROTEIN 593"/>
    <property type="match status" value="1"/>
</dbReference>
<evidence type="ECO:0000256" key="1">
    <source>
        <dbReference type="ARBA" id="ARBA00004123"/>
    </source>
</evidence>
<comment type="caution">
    <text evidence="12">The sequence shown here is derived from an EMBL/GenBank/DDBJ whole genome shotgun (WGS) entry which is preliminary data.</text>
</comment>
<keyword evidence="5" id="KW-0479">Metal-binding</keyword>
<dbReference type="PANTHER" id="PTHR46095:SF1">
    <property type="entry name" value="ZINC FINGER PROTEIN 593"/>
    <property type="match status" value="1"/>
</dbReference>
<comment type="subcellular location">
    <subcellularLocation>
        <location evidence="2">Cytoplasm</location>
    </subcellularLocation>
    <subcellularLocation>
        <location evidence="1">Nucleus</location>
    </subcellularLocation>
</comment>
<dbReference type="GO" id="GO:0005634">
    <property type="term" value="C:nucleus"/>
    <property type="evidence" value="ECO:0007669"/>
    <property type="project" value="UniProtKB-SubCell"/>
</dbReference>
<evidence type="ECO:0000256" key="3">
    <source>
        <dbReference type="ARBA" id="ARBA00022490"/>
    </source>
</evidence>
<evidence type="ECO:0000256" key="8">
    <source>
        <dbReference type="ARBA" id="ARBA00023242"/>
    </source>
</evidence>
<proteinExistence type="inferred from homology"/>
<dbReference type="InterPro" id="IPR022755">
    <property type="entry name" value="Znf_C2H2_jaz"/>
</dbReference>
<comment type="similarity">
    <text evidence="9">Belongs to the ZNF593/BUD20 C2H2-type zinc-finger protein family.</text>
</comment>
<feature type="domain" description="C2H2-type" evidence="11">
    <location>
        <begin position="65"/>
        <end position="94"/>
    </location>
</feature>
<evidence type="ECO:0000256" key="9">
    <source>
        <dbReference type="ARBA" id="ARBA00038064"/>
    </source>
</evidence>
<evidence type="ECO:0000256" key="6">
    <source>
        <dbReference type="ARBA" id="ARBA00022771"/>
    </source>
</evidence>
<evidence type="ECO:0000256" key="10">
    <source>
        <dbReference type="PROSITE-ProRule" id="PRU00042"/>
    </source>
</evidence>
<sequence length="147" mass="17230">MAKKKSCNRKSKSHSHKKISHLHKIYKTKRKTKDHDQIHVDLKIKNAYELLNQSVDNDVPGAAQNYCVHCARYFVDEKALKEHFRTKLHKRRMKALETEPYTQEEAKRAAGMGSYVAPKKFEIKTQPDRQTLTSIYQETTDKDNMII</sequence>
<dbReference type="GO" id="GO:0042254">
    <property type="term" value="P:ribosome biogenesis"/>
    <property type="evidence" value="ECO:0007669"/>
    <property type="project" value="UniProtKB-KW"/>
</dbReference>
<evidence type="ECO:0000256" key="5">
    <source>
        <dbReference type="ARBA" id="ARBA00022723"/>
    </source>
</evidence>
<keyword evidence="13" id="KW-1185">Reference proteome</keyword>
<dbReference type="PROSITE" id="PS50157">
    <property type="entry name" value="ZINC_FINGER_C2H2_2"/>
    <property type="match status" value="1"/>
</dbReference>
<evidence type="ECO:0000256" key="4">
    <source>
        <dbReference type="ARBA" id="ARBA00022517"/>
    </source>
</evidence>
<dbReference type="PROSITE" id="PS00028">
    <property type="entry name" value="ZINC_FINGER_C2H2_1"/>
    <property type="match status" value="1"/>
</dbReference>
<name>A0A813S655_9BILA</name>
<dbReference type="SUPFAM" id="SSF57667">
    <property type="entry name" value="beta-beta-alpha zinc fingers"/>
    <property type="match status" value="1"/>
</dbReference>
<dbReference type="AlphaFoldDB" id="A0A813S655"/>
<dbReference type="GO" id="GO:0043021">
    <property type="term" value="F:ribonucleoprotein complex binding"/>
    <property type="evidence" value="ECO:0007669"/>
    <property type="project" value="UniProtKB-ARBA"/>
</dbReference>
<dbReference type="InterPro" id="IPR036236">
    <property type="entry name" value="Znf_C2H2_sf"/>
</dbReference>
<dbReference type="Pfam" id="PF12171">
    <property type="entry name" value="zf-C2H2_jaz"/>
    <property type="match status" value="1"/>
</dbReference>
<evidence type="ECO:0000313" key="13">
    <source>
        <dbReference type="Proteomes" id="UP000663879"/>
    </source>
</evidence>
<evidence type="ECO:0000256" key="7">
    <source>
        <dbReference type="ARBA" id="ARBA00022833"/>
    </source>
</evidence>
<dbReference type="Gene3D" id="3.30.160.60">
    <property type="entry name" value="Classic Zinc Finger"/>
    <property type="match status" value="1"/>
</dbReference>
<keyword evidence="4" id="KW-0690">Ribosome biogenesis</keyword>
<gene>
    <name evidence="12" type="ORF">OXX778_LOCUS5951</name>
</gene>
<keyword evidence="7" id="KW-0862">Zinc</keyword>
<reference evidence="12" key="1">
    <citation type="submission" date="2021-02" db="EMBL/GenBank/DDBJ databases">
        <authorList>
            <person name="Nowell W R."/>
        </authorList>
    </citation>
    <scope>NUCLEOTIDE SEQUENCE</scope>
    <source>
        <strain evidence="12">Ploen Becks lab</strain>
    </source>
</reference>